<feature type="domain" description="TPM" evidence="3">
    <location>
        <begin position="40"/>
        <end position="163"/>
    </location>
</feature>
<keyword evidence="2" id="KW-0732">Signal</keyword>
<dbReference type="Pfam" id="PF04536">
    <property type="entry name" value="TPM_phosphatase"/>
    <property type="match status" value="1"/>
</dbReference>
<dbReference type="Proteomes" id="UP000823486">
    <property type="component" value="Unassembled WGS sequence"/>
</dbReference>
<keyword evidence="1" id="KW-0472">Membrane</keyword>
<keyword evidence="5" id="KW-1185">Reference proteome</keyword>
<accession>A0ABS2QEX8</accession>
<dbReference type="PANTHER" id="PTHR30373:SF2">
    <property type="entry name" value="UPF0603 PROTEIN YGCG"/>
    <property type="match status" value="1"/>
</dbReference>
<comment type="caution">
    <text evidence="4">The sequence shown here is derived from an EMBL/GenBank/DDBJ whole genome shotgun (WGS) entry which is preliminary data.</text>
</comment>
<feature type="transmembrane region" description="Helical" evidence="1">
    <location>
        <begin position="187"/>
        <end position="216"/>
    </location>
</feature>
<reference evidence="4 5" key="1">
    <citation type="submission" date="2021-01" db="EMBL/GenBank/DDBJ databases">
        <title>Genomic Encyclopedia of Type Strains, Phase IV (KMG-IV): sequencing the most valuable type-strain genomes for metagenomic binning, comparative biology and taxonomic classification.</title>
        <authorList>
            <person name="Goeker M."/>
        </authorList>
    </citation>
    <scope>NUCLEOTIDE SEQUENCE [LARGE SCALE GENOMIC DNA]</scope>
    <source>
        <strain evidence="4 5">DSM 105482</strain>
    </source>
</reference>
<feature type="chain" id="PRO_5045677316" description="TPM domain-containing protein" evidence="2">
    <location>
        <begin position="26"/>
        <end position="240"/>
    </location>
</feature>
<evidence type="ECO:0000313" key="5">
    <source>
        <dbReference type="Proteomes" id="UP000823486"/>
    </source>
</evidence>
<dbReference type="InterPro" id="IPR007621">
    <property type="entry name" value="TPM_dom"/>
</dbReference>
<keyword evidence="1" id="KW-0812">Transmembrane</keyword>
<name>A0ABS2QEX8_9BACI</name>
<sequence>MGGKKGSVFFIISMLFVLMCGRAEAAAPDPIPRASGDIYVQDIANVLNPNEEAQLMQLGRTIEDQTSNQIAVLTVSSIGEEAIEDYANRAYREYGLGTKEEDNGVLLIVAMKEKKIRIEVGYGLEGIIPDGRAGRIIDENAVPSLQADQPNIAVMKTYGAIANAVSGEESKKGGTPAQENGSSIPSWLLILIAVAFIILDFMFFGGTLTFFLLSIFSRGGGGPRGGGGGSSGGGGASRGW</sequence>
<proteinExistence type="predicted"/>
<dbReference type="PANTHER" id="PTHR30373">
    <property type="entry name" value="UPF0603 PROTEIN YGCG"/>
    <property type="match status" value="1"/>
</dbReference>
<dbReference type="Gene3D" id="3.10.310.50">
    <property type="match status" value="1"/>
</dbReference>
<protein>
    <recommendedName>
        <fullName evidence="3">TPM domain-containing protein</fullName>
    </recommendedName>
</protein>
<gene>
    <name evidence="4" type="ORF">JOC77_000493</name>
</gene>
<organism evidence="4 5">
    <name type="scientific">Peribacillus deserti</name>
    <dbReference type="NCBI Taxonomy" id="673318"/>
    <lineage>
        <taxon>Bacteria</taxon>
        <taxon>Bacillati</taxon>
        <taxon>Bacillota</taxon>
        <taxon>Bacilli</taxon>
        <taxon>Bacillales</taxon>
        <taxon>Bacillaceae</taxon>
        <taxon>Peribacillus</taxon>
    </lineage>
</organism>
<evidence type="ECO:0000259" key="3">
    <source>
        <dbReference type="Pfam" id="PF04536"/>
    </source>
</evidence>
<dbReference type="EMBL" id="JAFBFI010000002">
    <property type="protein sequence ID" value="MBM7691088.1"/>
    <property type="molecule type" value="Genomic_DNA"/>
</dbReference>
<feature type="signal peptide" evidence="2">
    <location>
        <begin position="1"/>
        <end position="25"/>
    </location>
</feature>
<evidence type="ECO:0000256" key="2">
    <source>
        <dbReference type="SAM" id="SignalP"/>
    </source>
</evidence>
<dbReference type="RefSeq" id="WP_239558554.1">
    <property type="nucleotide sequence ID" value="NZ_JAFBFI010000002.1"/>
</dbReference>
<evidence type="ECO:0000256" key="1">
    <source>
        <dbReference type="SAM" id="Phobius"/>
    </source>
</evidence>
<keyword evidence="1" id="KW-1133">Transmembrane helix</keyword>
<evidence type="ECO:0000313" key="4">
    <source>
        <dbReference type="EMBL" id="MBM7691088.1"/>
    </source>
</evidence>